<dbReference type="CDD" id="cd00383">
    <property type="entry name" value="trans_reg_C"/>
    <property type="match status" value="1"/>
</dbReference>
<evidence type="ECO:0000256" key="2">
    <source>
        <dbReference type="ARBA" id="ARBA00023012"/>
    </source>
</evidence>
<evidence type="ECO:0000256" key="5">
    <source>
        <dbReference type="ARBA" id="ARBA00023163"/>
    </source>
</evidence>
<dbReference type="Pfam" id="PF00072">
    <property type="entry name" value="Response_reg"/>
    <property type="match status" value="1"/>
</dbReference>
<feature type="domain" description="OmpR/PhoB-type" evidence="9">
    <location>
        <begin position="132"/>
        <end position="231"/>
    </location>
</feature>
<keyword evidence="12" id="KW-1185">Reference proteome</keyword>
<gene>
    <name evidence="11" type="ORF">C2L80_08365</name>
    <name evidence="10" type="ORF">K8V16_01525</name>
</gene>
<dbReference type="Gene3D" id="1.10.10.10">
    <property type="entry name" value="Winged helix-like DNA-binding domain superfamily/Winged helix DNA-binding domain"/>
    <property type="match status" value="1"/>
</dbReference>
<dbReference type="Pfam" id="PF00486">
    <property type="entry name" value="Trans_reg_C"/>
    <property type="match status" value="1"/>
</dbReference>
<feature type="modified residue" description="4-aspartylphosphate" evidence="6">
    <location>
        <position position="56"/>
    </location>
</feature>
<dbReference type="InterPro" id="IPR001789">
    <property type="entry name" value="Sig_transdc_resp-reg_receiver"/>
</dbReference>
<dbReference type="GO" id="GO:0000976">
    <property type="term" value="F:transcription cis-regulatory region binding"/>
    <property type="evidence" value="ECO:0007669"/>
    <property type="project" value="TreeGrafter"/>
</dbReference>
<dbReference type="InterPro" id="IPR036388">
    <property type="entry name" value="WH-like_DNA-bd_sf"/>
</dbReference>
<name>A0A2K2U450_9ACTN</name>
<comment type="caution">
    <text evidence="11">The sequence shown here is derived from an EMBL/GenBank/DDBJ whole genome shotgun (WGS) entry which is preliminary data.</text>
</comment>
<reference evidence="10" key="2">
    <citation type="journal article" date="2021" name="PeerJ">
        <title>Extensive microbial diversity within the chicken gut microbiome revealed by metagenomics and culture.</title>
        <authorList>
            <person name="Gilroy R."/>
            <person name="Ravi A."/>
            <person name="Getino M."/>
            <person name="Pursley I."/>
            <person name="Horton D.L."/>
            <person name="Alikhan N.F."/>
            <person name="Baker D."/>
            <person name="Gharbi K."/>
            <person name="Hall N."/>
            <person name="Watson M."/>
            <person name="Adriaenssens E.M."/>
            <person name="Foster-Nyarko E."/>
            <person name="Jarju S."/>
            <person name="Secka A."/>
            <person name="Antonio M."/>
            <person name="Oren A."/>
            <person name="Chaudhuri R.R."/>
            <person name="La Ragione R."/>
            <person name="Hildebrand F."/>
            <person name="Pallen M.J."/>
        </authorList>
    </citation>
    <scope>NUCLEOTIDE SEQUENCE</scope>
    <source>
        <strain evidence="10">USAMLcec12-2067</strain>
    </source>
</reference>
<dbReference type="FunFam" id="3.40.50.2300:FF:000001">
    <property type="entry name" value="DNA-binding response regulator PhoB"/>
    <property type="match status" value="1"/>
</dbReference>
<evidence type="ECO:0000256" key="3">
    <source>
        <dbReference type="ARBA" id="ARBA00023015"/>
    </source>
</evidence>
<dbReference type="Gene3D" id="3.40.50.2300">
    <property type="match status" value="1"/>
</dbReference>
<keyword evidence="1 6" id="KW-0597">Phosphoprotein</keyword>
<dbReference type="AlphaFoldDB" id="A0A2K2U450"/>
<protein>
    <submittedName>
        <fullName evidence="11">DNA-binding response regulator</fullName>
    </submittedName>
    <submittedName>
        <fullName evidence="10">Response regulator transcription factor</fullName>
    </submittedName>
</protein>
<dbReference type="Proteomes" id="UP000236488">
    <property type="component" value="Unassembled WGS sequence"/>
</dbReference>
<reference evidence="11 12" key="1">
    <citation type="journal article" date="2018" name="Int. J. Syst. Evol. Microbiol.">
        <title>Rubneribacter badeniensis gen. nov., sp. nov. and Enteroscipio rubneri gen. nov., sp. nov., new members of the Eggerthellaceae isolated from human faeces.</title>
        <authorList>
            <person name="Danylec N."/>
            <person name="Gobl A."/>
            <person name="Stoll D.A."/>
            <person name="Hetzer B."/>
            <person name="Kulling S.E."/>
            <person name="Huch M."/>
        </authorList>
    </citation>
    <scope>NUCLEOTIDE SEQUENCE [LARGE SCALE GENOMIC DNA]</scope>
    <source>
        <strain evidence="11 12">ResAG-85</strain>
    </source>
</reference>
<dbReference type="SMART" id="SM00448">
    <property type="entry name" value="REC"/>
    <property type="match status" value="1"/>
</dbReference>
<organism evidence="11 12">
    <name type="scientific">Rubneribacter badeniensis</name>
    <dbReference type="NCBI Taxonomy" id="2070688"/>
    <lineage>
        <taxon>Bacteria</taxon>
        <taxon>Bacillati</taxon>
        <taxon>Actinomycetota</taxon>
        <taxon>Coriobacteriia</taxon>
        <taxon>Eggerthellales</taxon>
        <taxon>Eggerthellaceae</taxon>
        <taxon>Rubneribacter</taxon>
    </lineage>
</organism>
<dbReference type="InterPro" id="IPR016032">
    <property type="entry name" value="Sig_transdc_resp-reg_C-effctor"/>
</dbReference>
<dbReference type="SMART" id="SM00862">
    <property type="entry name" value="Trans_reg_C"/>
    <property type="match status" value="1"/>
</dbReference>
<dbReference type="EMBL" id="DYZL01000030">
    <property type="protein sequence ID" value="HJH42460.1"/>
    <property type="molecule type" value="Genomic_DNA"/>
</dbReference>
<sequence length="231" mass="25697">MNETPHRILVVDDEPSITEFVSYALKKEGFFTDVVDNGEDALALATKNSYDLFVLDIMLPGMDGYELCRRLRSKTTVPVLFLSARDTELDKVVGLEIGGDDYLAKPFGVRELIARVRALLRRGAGGDFPGANHAVTASGITLDEDAHTASGEHGEIDLTPREFELLASLMKNAGKVVSREDLLRDAWGWEYLTETKTVDTHIKRLRDKIESAGYDPGLVETVRGYGYRFKQ</sequence>
<evidence type="ECO:0000256" key="4">
    <source>
        <dbReference type="ARBA" id="ARBA00023125"/>
    </source>
</evidence>
<accession>A0A2K2U450</accession>
<evidence type="ECO:0000256" key="7">
    <source>
        <dbReference type="PROSITE-ProRule" id="PRU01091"/>
    </source>
</evidence>
<dbReference type="GO" id="GO:0006355">
    <property type="term" value="P:regulation of DNA-templated transcription"/>
    <property type="evidence" value="ECO:0007669"/>
    <property type="project" value="InterPro"/>
</dbReference>
<dbReference type="EMBL" id="PPEL01000047">
    <property type="protein sequence ID" value="PNV65105.1"/>
    <property type="molecule type" value="Genomic_DNA"/>
</dbReference>
<dbReference type="GO" id="GO:0000156">
    <property type="term" value="F:phosphorelay response regulator activity"/>
    <property type="evidence" value="ECO:0007669"/>
    <property type="project" value="TreeGrafter"/>
</dbReference>
<dbReference type="Proteomes" id="UP000789325">
    <property type="component" value="Unassembled WGS sequence"/>
</dbReference>
<dbReference type="SUPFAM" id="SSF46894">
    <property type="entry name" value="C-terminal effector domain of the bipartite response regulators"/>
    <property type="match status" value="1"/>
</dbReference>
<dbReference type="PANTHER" id="PTHR48111:SF1">
    <property type="entry name" value="TWO-COMPONENT RESPONSE REGULATOR ORR33"/>
    <property type="match status" value="1"/>
</dbReference>
<evidence type="ECO:0000256" key="1">
    <source>
        <dbReference type="ARBA" id="ARBA00022553"/>
    </source>
</evidence>
<dbReference type="PANTHER" id="PTHR48111">
    <property type="entry name" value="REGULATOR OF RPOS"/>
    <property type="match status" value="1"/>
</dbReference>
<dbReference type="GO" id="GO:0005829">
    <property type="term" value="C:cytosol"/>
    <property type="evidence" value="ECO:0007669"/>
    <property type="project" value="TreeGrafter"/>
</dbReference>
<keyword evidence="2" id="KW-0902">Two-component regulatory system</keyword>
<dbReference type="FunFam" id="1.10.10.10:FF:000018">
    <property type="entry name" value="DNA-binding response regulator ResD"/>
    <property type="match status" value="1"/>
</dbReference>
<dbReference type="PROSITE" id="PS51755">
    <property type="entry name" value="OMPR_PHOB"/>
    <property type="match status" value="1"/>
</dbReference>
<keyword evidence="4 7" id="KW-0238">DNA-binding</keyword>
<proteinExistence type="predicted"/>
<evidence type="ECO:0000256" key="6">
    <source>
        <dbReference type="PROSITE-ProRule" id="PRU00169"/>
    </source>
</evidence>
<feature type="domain" description="Response regulatory" evidence="8">
    <location>
        <begin position="7"/>
        <end position="120"/>
    </location>
</feature>
<dbReference type="InterPro" id="IPR011006">
    <property type="entry name" value="CheY-like_superfamily"/>
</dbReference>
<evidence type="ECO:0000313" key="11">
    <source>
        <dbReference type="EMBL" id="PNV65105.1"/>
    </source>
</evidence>
<dbReference type="InterPro" id="IPR001867">
    <property type="entry name" value="OmpR/PhoB-type_DNA-bd"/>
</dbReference>
<dbReference type="GO" id="GO:0032993">
    <property type="term" value="C:protein-DNA complex"/>
    <property type="evidence" value="ECO:0007669"/>
    <property type="project" value="TreeGrafter"/>
</dbReference>
<evidence type="ECO:0000313" key="12">
    <source>
        <dbReference type="Proteomes" id="UP000236488"/>
    </source>
</evidence>
<dbReference type="RefSeq" id="WP_092197617.1">
    <property type="nucleotide sequence ID" value="NZ_PPEL01000047.1"/>
</dbReference>
<evidence type="ECO:0000259" key="8">
    <source>
        <dbReference type="PROSITE" id="PS50110"/>
    </source>
</evidence>
<keyword evidence="5" id="KW-0804">Transcription</keyword>
<dbReference type="Gene3D" id="6.10.250.690">
    <property type="match status" value="1"/>
</dbReference>
<keyword evidence="3" id="KW-0805">Transcription regulation</keyword>
<dbReference type="PROSITE" id="PS50110">
    <property type="entry name" value="RESPONSE_REGULATORY"/>
    <property type="match status" value="1"/>
</dbReference>
<feature type="DNA-binding region" description="OmpR/PhoB-type" evidence="7">
    <location>
        <begin position="132"/>
        <end position="231"/>
    </location>
</feature>
<reference evidence="10" key="3">
    <citation type="submission" date="2021-09" db="EMBL/GenBank/DDBJ databases">
        <authorList>
            <person name="Gilroy R."/>
        </authorList>
    </citation>
    <scope>NUCLEOTIDE SEQUENCE</scope>
    <source>
        <strain evidence="10">USAMLcec12-2067</strain>
    </source>
</reference>
<evidence type="ECO:0000259" key="9">
    <source>
        <dbReference type="PROSITE" id="PS51755"/>
    </source>
</evidence>
<dbReference type="SUPFAM" id="SSF52172">
    <property type="entry name" value="CheY-like"/>
    <property type="match status" value="1"/>
</dbReference>
<evidence type="ECO:0000313" key="10">
    <source>
        <dbReference type="EMBL" id="HJH42460.1"/>
    </source>
</evidence>
<dbReference type="InterPro" id="IPR039420">
    <property type="entry name" value="WalR-like"/>
</dbReference>